<name>A0ABR9LKK4_9PSEU</name>
<sequence length="80" mass="9349">MAVSSDFRVRLLDIVTNRLYGKARPLLIEELERGTSRDDLFEELMDLMLFLRAEDREADEDEVADIAELMTSWALPEFRV</sequence>
<gene>
    <name evidence="1" type="ORF">H4W30_008183</name>
</gene>
<organism evidence="1 2">
    <name type="scientific">Amycolatopsis roodepoortensis</name>
    <dbReference type="NCBI Taxonomy" id="700274"/>
    <lineage>
        <taxon>Bacteria</taxon>
        <taxon>Bacillati</taxon>
        <taxon>Actinomycetota</taxon>
        <taxon>Actinomycetes</taxon>
        <taxon>Pseudonocardiales</taxon>
        <taxon>Pseudonocardiaceae</taxon>
        <taxon>Amycolatopsis</taxon>
    </lineage>
</organism>
<dbReference type="EMBL" id="JADBEJ010000008">
    <property type="protein sequence ID" value="MBE1581102.1"/>
    <property type="molecule type" value="Genomic_DNA"/>
</dbReference>
<dbReference type="RefSeq" id="WP_192747518.1">
    <property type="nucleotide sequence ID" value="NZ_JADBEJ010000008.1"/>
</dbReference>
<keyword evidence="2" id="KW-1185">Reference proteome</keyword>
<comment type="caution">
    <text evidence="1">The sequence shown here is derived from an EMBL/GenBank/DDBJ whole genome shotgun (WGS) entry which is preliminary data.</text>
</comment>
<proteinExistence type="predicted"/>
<accession>A0ABR9LKK4</accession>
<reference evidence="1 2" key="1">
    <citation type="submission" date="2020-10" db="EMBL/GenBank/DDBJ databases">
        <title>Sequencing the genomes of 1000 actinobacteria strains.</title>
        <authorList>
            <person name="Klenk H.-P."/>
        </authorList>
    </citation>
    <scope>NUCLEOTIDE SEQUENCE [LARGE SCALE GENOMIC DNA]</scope>
    <source>
        <strain evidence="1 2">DSM 46661</strain>
    </source>
</reference>
<dbReference type="Proteomes" id="UP000656548">
    <property type="component" value="Unassembled WGS sequence"/>
</dbReference>
<protein>
    <submittedName>
        <fullName evidence="1">Uncharacterized protein</fullName>
    </submittedName>
</protein>
<evidence type="ECO:0000313" key="2">
    <source>
        <dbReference type="Proteomes" id="UP000656548"/>
    </source>
</evidence>
<evidence type="ECO:0000313" key="1">
    <source>
        <dbReference type="EMBL" id="MBE1581102.1"/>
    </source>
</evidence>